<protein>
    <submittedName>
        <fullName evidence="1">Uncharacterized protein</fullName>
    </submittedName>
</protein>
<name>A0A0F8WFU3_9ZZZZ</name>
<sequence length="52" mass="6482">RRLERETFKEVRQNKPGRVTVVSVPKNWFELLKENFLPQWALPYWPVHYIER</sequence>
<feature type="non-terminal residue" evidence="1">
    <location>
        <position position="1"/>
    </location>
</feature>
<reference evidence="1" key="1">
    <citation type="journal article" date="2015" name="Nature">
        <title>Complex archaea that bridge the gap between prokaryotes and eukaryotes.</title>
        <authorList>
            <person name="Spang A."/>
            <person name="Saw J.H."/>
            <person name="Jorgensen S.L."/>
            <person name="Zaremba-Niedzwiedzka K."/>
            <person name="Martijn J."/>
            <person name="Lind A.E."/>
            <person name="van Eijk R."/>
            <person name="Schleper C."/>
            <person name="Guy L."/>
            <person name="Ettema T.J."/>
        </authorList>
    </citation>
    <scope>NUCLEOTIDE SEQUENCE</scope>
</reference>
<proteinExistence type="predicted"/>
<evidence type="ECO:0000313" key="1">
    <source>
        <dbReference type="EMBL" id="KKK55712.1"/>
    </source>
</evidence>
<accession>A0A0F8WFU3</accession>
<gene>
    <name evidence="1" type="ORF">LCGC14_3071790</name>
</gene>
<comment type="caution">
    <text evidence="1">The sequence shown here is derived from an EMBL/GenBank/DDBJ whole genome shotgun (WGS) entry which is preliminary data.</text>
</comment>
<dbReference type="EMBL" id="LAZR01065362">
    <property type="protein sequence ID" value="KKK55712.1"/>
    <property type="molecule type" value="Genomic_DNA"/>
</dbReference>
<dbReference type="AlphaFoldDB" id="A0A0F8WFU3"/>
<organism evidence="1">
    <name type="scientific">marine sediment metagenome</name>
    <dbReference type="NCBI Taxonomy" id="412755"/>
    <lineage>
        <taxon>unclassified sequences</taxon>
        <taxon>metagenomes</taxon>
        <taxon>ecological metagenomes</taxon>
    </lineage>
</organism>